<gene>
    <name evidence="2" type="ORF">S03H2_66705</name>
</gene>
<proteinExistence type="predicted"/>
<evidence type="ECO:0000259" key="1">
    <source>
        <dbReference type="Pfam" id="PF14742"/>
    </source>
</evidence>
<protein>
    <recommendedName>
        <fullName evidence="1">Putative glycogen debranching enzyme N-terminal domain-containing protein</fullName>
    </recommendedName>
</protein>
<dbReference type="InterPro" id="IPR032856">
    <property type="entry name" value="GDE_N_bis"/>
</dbReference>
<feature type="non-terminal residue" evidence="2">
    <location>
        <position position="188"/>
    </location>
</feature>
<feature type="non-terminal residue" evidence="2">
    <location>
        <position position="1"/>
    </location>
</feature>
<comment type="caution">
    <text evidence="2">The sequence shown here is derived from an EMBL/GenBank/DDBJ whole genome shotgun (WGS) entry which is preliminary data.</text>
</comment>
<evidence type="ECO:0000313" key="2">
    <source>
        <dbReference type="EMBL" id="GAH82913.1"/>
    </source>
</evidence>
<name>X1KLE9_9ZZZZ</name>
<accession>X1KLE9</accession>
<reference evidence="2" key="1">
    <citation type="journal article" date="2014" name="Front. Microbiol.">
        <title>High frequency of phylogenetically diverse reductive dehalogenase-homologous genes in deep subseafloor sedimentary metagenomes.</title>
        <authorList>
            <person name="Kawai M."/>
            <person name="Futagami T."/>
            <person name="Toyoda A."/>
            <person name="Takaki Y."/>
            <person name="Nishi S."/>
            <person name="Hori S."/>
            <person name="Arai W."/>
            <person name="Tsubouchi T."/>
            <person name="Morono Y."/>
            <person name="Uchiyama I."/>
            <person name="Ito T."/>
            <person name="Fujiyama A."/>
            <person name="Inagaki F."/>
            <person name="Takami H."/>
        </authorList>
    </citation>
    <scope>NUCLEOTIDE SEQUENCE</scope>
    <source>
        <strain evidence="2">Expedition CK06-06</strain>
    </source>
</reference>
<feature type="domain" description="Putative glycogen debranching enzyme N-terminal" evidence="1">
    <location>
        <begin position="1"/>
        <end position="98"/>
    </location>
</feature>
<dbReference type="EMBL" id="BARU01043584">
    <property type="protein sequence ID" value="GAH82913.1"/>
    <property type="molecule type" value="Genomic_DNA"/>
</dbReference>
<organism evidence="2">
    <name type="scientific">marine sediment metagenome</name>
    <dbReference type="NCBI Taxonomy" id="412755"/>
    <lineage>
        <taxon>unclassified sequences</taxon>
        <taxon>metagenomes</taxon>
        <taxon>ecological metagenomes</taxon>
    </lineage>
</organism>
<dbReference type="Pfam" id="PF14742">
    <property type="entry name" value="GDE_N_bis"/>
    <property type="match status" value="1"/>
</dbReference>
<sequence length="188" mass="21638">RILIKNYFSQPLALKLTLKVDADYLDIFQVRNYVKEKRLGTILNPSKAKNGIVLGYLGKDGLRRETELKILTGEGEIYKDRIELSFKLEHKQEKELTIGIMPRIEGQKLINKNIISFEGAQKKLRSNYKKWEKDSLIIKTDNENFNRLINRSLSDLKLLLTDLGEGFIPIAGIPWYAVPFGRDSIITS</sequence>
<dbReference type="AlphaFoldDB" id="X1KLE9"/>